<keyword evidence="2" id="KW-1185">Reference proteome</keyword>
<dbReference type="InParanoid" id="D3BGG9"/>
<dbReference type="InterPro" id="IPR023296">
    <property type="entry name" value="Glyco_hydro_beta-prop_sf"/>
</dbReference>
<comment type="caution">
    <text evidence="1">The sequence shown here is derived from an EMBL/GenBank/DDBJ whole genome shotgun (WGS) entry which is preliminary data.</text>
</comment>
<evidence type="ECO:0000313" key="1">
    <source>
        <dbReference type="EMBL" id="EFA79569.1"/>
    </source>
</evidence>
<accession>D3BGG9</accession>
<sequence>MIDKIQQFYSVNTTTGELIKNVNMGVSNKYSIQTILSGDGSDSFLLLATDKVAKNDVILEYSISDNTFFQLNNVNGFYNGVSAPQQYAYDPVKNFVALASFLPGPPSSNLTINIWDFNKKEISSVELPTGPMNVNSIYPVGSYDPTTGNYYIIYSSNVNKSGTYFIVYNLWSNTVVKGPSYFAGFLMEVPQIVYTDDQIYFIDMCIPCSFEIYSVDVSSQSVSKIYTVQTGSNNPFLTSVFGVKGSSIVLFAPVGPSLYETTVIDLARSQKYTSPSVTITTQFHYEWISAGI</sequence>
<dbReference type="EMBL" id="ADBJ01000034">
    <property type="protein sequence ID" value="EFA79569.1"/>
    <property type="molecule type" value="Genomic_DNA"/>
</dbReference>
<reference evidence="1 2" key="1">
    <citation type="journal article" date="2011" name="Genome Res.">
        <title>Phylogeny-wide analysis of social amoeba genomes highlights ancient origins for complex intercellular communication.</title>
        <authorList>
            <person name="Heidel A.J."/>
            <person name="Lawal H.M."/>
            <person name="Felder M."/>
            <person name="Schilde C."/>
            <person name="Helps N.R."/>
            <person name="Tunggal B."/>
            <person name="Rivero F."/>
            <person name="John U."/>
            <person name="Schleicher M."/>
            <person name="Eichinger L."/>
            <person name="Platzer M."/>
            <person name="Noegel A.A."/>
            <person name="Schaap P."/>
            <person name="Gloeckner G."/>
        </authorList>
    </citation>
    <scope>NUCLEOTIDE SEQUENCE [LARGE SCALE GENOMIC DNA]</scope>
    <source>
        <strain evidence="2">ATCC 26659 / Pp 5 / PN500</strain>
    </source>
</reference>
<dbReference type="RefSeq" id="XP_020431690.1">
    <property type="nucleotide sequence ID" value="XM_020578455.1"/>
</dbReference>
<protein>
    <submittedName>
        <fullName evidence="1">Uncharacterized protein</fullName>
    </submittedName>
</protein>
<dbReference type="GeneID" id="31363101"/>
<dbReference type="SUPFAM" id="SSF75005">
    <property type="entry name" value="Arabinanase/levansucrase/invertase"/>
    <property type="match status" value="1"/>
</dbReference>
<dbReference type="FunCoup" id="D3BGG9">
    <property type="interactions" value="9"/>
</dbReference>
<dbReference type="AlphaFoldDB" id="D3BGG9"/>
<evidence type="ECO:0000313" key="2">
    <source>
        <dbReference type="Proteomes" id="UP000001396"/>
    </source>
</evidence>
<proteinExistence type="predicted"/>
<dbReference type="Proteomes" id="UP000001396">
    <property type="component" value="Unassembled WGS sequence"/>
</dbReference>
<gene>
    <name evidence="1" type="ORF">PPL_07620</name>
</gene>
<name>D3BGG9_HETP5</name>
<organism evidence="1 2">
    <name type="scientific">Heterostelium pallidum (strain ATCC 26659 / Pp 5 / PN500)</name>
    <name type="common">Cellular slime mold</name>
    <name type="synonym">Polysphondylium pallidum</name>
    <dbReference type="NCBI Taxonomy" id="670386"/>
    <lineage>
        <taxon>Eukaryota</taxon>
        <taxon>Amoebozoa</taxon>
        <taxon>Evosea</taxon>
        <taxon>Eumycetozoa</taxon>
        <taxon>Dictyostelia</taxon>
        <taxon>Acytosteliales</taxon>
        <taxon>Acytosteliaceae</taxon>
        <taxon>Heterostelium</taxon>
    </lineage>
</organism>